<dbReference type="EnsemblMetazoa" id="XM_011680390">
    <property type="protein sequence ID" value="XP_011678692"/>
    <property type="gene ID" value="LOC105445186"/>
</dbReference>
<dbReference type="OMA" id="HADPDIE"/>
<dbReference type="InterPro" id="IPR043128">
    <property type="entry name" value="Rev_trsase/Diguanyl_cyclase"/>
</dbReference>
<dbReference type="PANTHER" id="PTHR37984">
    <property type="entry name" value="PROTEIN CBG26694"/>
    <property type="match status" value="1"/>
</dbReference>
<dbReference type="SUPFAM" id="SSF56672">
    <property type="entry name" value="DNA/RNA polymerases"/>
    <property type="match status" value="1"/>
</dbReference>
<dbReference type="InterPro" id="IPR043502">
    <property type="entry name" value="DNA/RNA_pol_sf"/>
</dbReference>
<feature type="domain" description="Reverse transcriptase" evidence="1">
    <location>
        <begin position="7"/>
        <end position="111"/>
    </location>
</feature>
<dbReference type="KEGG" id="spu:105445186"/>
<sequence>MYGCHWYWGVDLDRESNLLTTFNALYGRYRYRRLPFGLNFSQDIFREKMDYILEQCEGTIGIADDVVVYGKNADEHDRNMVKLMNVSKEYGLVFNLEKCDCKIPSVKFFGCYYDAHVVHADPDIEASIRALPSSQNVRDLQRFLGMIQL</sequence>
<dbReference type="GeneID" id="105445186"/>
<proteinExistence type="predicted"/>
<dbReference type="Proteomes" id="UP000007110">
    <property type="component" value="Unassembled WGS sequence"/>
</dbReference>
<dbReference type="AlphaFoldDB" id="A0A7M7HMP4"/>
<accession>A0A7M7HMP4</accession>
<dbReference type="InterPro" id="IPR050951">
    <property type="entry name" value="Retrovirus_Pol_polyprotein"/>
</dbReference>
<protein>
    <recommendedName>
        <fullName evidence="1">Reverse transcriptase domain-containing protein</fullName>
    </recommendedName>
</protein>
<evidence type="ECO:0000313" key="2">
    <source>
        <dbReference type="EnsemblMetazoa" id="XP_011678692"/>
    </source>
</evidence>
<dbReference type="Gene3D" id="3.30.70.270">
    <property type="match status" value="1"/>
</dbReference>
<evidence type="ECO:0000259" key="1">
    <source>
        <dbReference type="Pfam" id="PF00078"/>
    </source>
</evidence>
<dbReference type="OrthoDB" id="6142245at2759"/>
<dbReference type="RefSeq" id="XP_011678692.1">
    <property type="nucleotide sequence ID" value="XM_011680390.1"/>
</dbReference>
<dbReference type="Gene3D" id="3.10.10.10">
    <property type="entry name" value="HIV Type 1 Reverse Transcriptase, subunit A, domain 1"/>
    <property type="match status" value="1"/>
</dbReference>
<reference evidence="2" key="2">
    <citation type="submission" date="2021-01" db="UniProtKB">
        <authorList>
            <consortium name="EnsemblMetazoa"/>
        </authorList>
    </citation>
    <scope>IDENTIFICATION</scope>
</reference>
<name>A0A7M7HMP4_STRPU</name>
<organism evidence="2 3">
    <name type="scientific">Strongylocentrotus purpuratus</name>
    <name type="common">Purple sea urchin</name>
    <dbReference type="NCBI Taxonomy" id="7668"/>
    <lineage>
        <taxon>Eukaryota</taxon>
        <taxon>Metazoa</taxon>
        <taxon>Echinodermata</taxon>
        <taxon>Eleutherozoa</taxon>
        <taxon>Echinozoa</taxon>
        <taxon>Echinoidea</taxon>
        <taxon>Euechinoidea</taxon>
        <taxon>Echinacea</taxon>
        <taxon>Camarodonta</taxon>
        <taxon>Echinidea</taxon>
        <taxon>Strongylocentrotidae</taxon>
        <taxon>Strongylocentrotus</taxon>
    </lineage>
</organism>
<dbReference type="InParanoid" id="A0A7M7HMP4"/>
<keyword evidence="3" id="KW-1185">Reference proteome</keyword>
<evidence type="ECO:0000313" key="3">
    <source>
        <dbReference type="Proteomes" id="UP000007110"/>
    </source>
</evidence>
<dbReference type="PANTHER" id="PTHR37984:SF7">
    <property type="entry name" value="INTEGRASE CATALYTIC DOMAIN-CONTAINING PROTEIN"/>
    <property type="match status" value="1"/>
</dbReference>
<dbReference type="InterPro" id="IPR000477">
    <property type="entry name" value="RT_dom"/>
</dbReference>
<reference evidence="3" key="1">
    <citation type="submission" date="2015-02" db="EMBL/GenBank/DDBJ databases">
        <title>Genome sequencing for Strongylocentrotus purpuratus.</title>
        <authorList>
            <person name="Murali S."/>
            <person name="Liu Y."/>
            <person name="Vee V."/>
            <person name="English A."/>
            <person name="Wang M."/>
            <person name="Skinner E."/>
            <person name="Han Y."/>
            <person name="Muzny D.M."/>
            <person name="Worley K.C."/>
            <person name="Gibbs R.A."/>
        </authorList>
    </citation>
    <scope>NUCLEOTIDE SEQUENCE</scope>
</reference>
<dbReference type="Pfam" id="PF00078">
    <property type="entry name" value="RVT_1"/>
    <property type="match status" value="1"/>
</dbReference>